<accession>A0A5C6PMU9</accession>
<evidence type="ECO:0000259" key="2">
    <source>
        <dbReference type="SMART" id="SM00543"/>
    </source>
</evidence>
<keyword evidence="3" id="KW-0396">Initiation factor</keyword>
<dbReference type="Proteomes" id="UP000324091">
    <property type="component" value="Chromosome 10"/>
</dbReference>
<keyword evidence="4" id="KW-1185">Reference proteome</keyword>
<protein>
    <submittedName>
        <fullName evidence="3">Eukaryotic translation initiation factor 4 gamma</fullName>
    </submittedName>
</protein>
<dbReference type="InterPro" id="IPR003890">
    <property type="entry name" value="MIF4G-like_typ-3"/>
</dbReference>
<dbReference type="GO" id="GO:0016281">
    <property type="term" value="C:eukaryotic translation initiation factor 4F complex"/>
    <property type="evidence" value="ECO:0007669"/>
    <property type="project" value="TreeGrafter"/>
</dbReference>
<dbReference type="GO" id="GO:0003743">
    <property type="term" value="F:translation initiation factor activity"/>
    <property type="evidence" value="ECO:0007669"/>
    <property type="project" value="UniProtKB-KW"/>
</dbReference>
<dbReference type="GO" id="GO:0003729">
    <property type="term" value="F:mRNA binding"/>
    <property type="evidence" value="ECO:0007669"/>
    <property type="project" value="TreeGrafter"/>
</dbReference>
<evidence type="ECO:0000313" key="4">
    <source>
        <dbReference type="Proteomes" id="UP000324091"/>
    </source>
</evidence>
<comment type="caution">
    <text evidence="3">The sequence shown here is derived from an EMBL/GenBank/DDBJ whole genome shotgun (WGS) entry which is preliminary data.</text>
</comment>
<proteinExistence type="predicted"/>
<dbReference type="Pfam" id="PF02854">
    <property type="entry name" value="MIF4G"/>
    <property type="match status" value="1"/>
</dbReference>
<keyword evidence="3" id="KW-0648">Protein biosynthesis</keyword>
<gene>
    <name evidence="3" type="ORF">D4764_10G0010780</name>
</gene>
<reference evidence="3 4" key="1">
    <citation type="submission" date="2019-04" db="EMBL/GenBank/DDBJ databases">
        <title>Chromosome genome assembly for Takifugu flavidus.</title>
        <authorList>
            <person name="Xiao S."/>
        </authorList>
    </citation>
    <scope>NUCLEOTIDE SEQUENCE [LARGE SCALE GENOMIC DNA]</scope>
    <source>
        <strain evidence="3">HTHZ2018</strain>
        <tissue evidence="3">Muscle</tissue>
    </source>
</reference>
<feature type="domain" description="MIF4G" evidence="2">
    <location>
        <begin position="5"/>
        <end position="160"/>
    </location>
</feature>
<evidence type="ECO:0000256" key="1">
    <source>
        <dbReference type="SAM" id="Coils"/>
    </source>
</evidence>
<dbReference type="Gene3D" id="1.25.40.180">
    <property type="match status" value="1"/>
</dbReference>
<dbReference type="EMBL" id="RHFK02000002">
    <property type="protein sequence ID" value="TWW80048.1"/>
    <property type="molecule type" value="Genomic_DNA"/>
</dbReference>
<dbReference type="PANTHER" id="PTHR23253:SF78">
    <property type="entry name" value="EUKARYOTIC TRANSLATION INITIATION FACTOR 4G1, ISOFORM B-RELATED"/>
    <property type="match status" value="1"/>
</dbReference>
<keyword evidence="1" id="KW-0175">Coiled coil</keyword>
<dbReference type="AlphaFoldDB" id="A0A5C6PMU9"/>
<feature type="coiled-coil region" evidence="1">
    <location>
        <begin position="38"/>
        <end position="65"/>
    </location>
</feature>
<dbReference type="PANTHER" id="PTHR23253">
    <property type="entry name" value="EUKARYOTIC TRANSLATION INITIATION FACTOR 4 GAMMA"/>
    <property type="match status" value="1"/>
</dbReference>
<name>A0A5C6PMU9_9TELE</name>
<dbReference type="InterPro" id="IPR016024">
    <property type="entry name" value="ARM-type_fold"/>
</dbReference>
<dbReference type="SMART" id="SM00543">
    <property type="entry name" value="MIF4G"/>
    <property type="match status" value="1"/>
</dbReference>
<organism evidence="3 4">
    <name type="scientific">Takifugu flavidus</name>
    <name type="common">sansaifugu</name>
    <dbReference type="NCBI Taxonomy" id="433684"/>
    <lineage>
        <taxon>Eukaryota</taxon>
        <taxon>Metazoa</taxon>
        <taxon>Chordata</taxon>
        <taxon>Craniata</taxon>
        <taxon>Vertebrata</taxon>
        <taxon>Euteleostomi</taxon>
        <taxon>Actinopterygii</taxon>
        <taxon>Neopterygii</taxon>
        <taxon>Teleostei</taxon>
        <taxon>Neoteleostei</taxon>
        <taxon>Acanthomorphata</taxon>
        <taxon>Eupercaria</taxon>
        <taxon>Tetraodontiformes</taxon>
        <taxon>Tetradontoidea</taxon>
        <taxon>Tetraodontidae</taxon>
        <taxon>Takifugu</taxon>
    </lineage>
</organism>
<evidence type="ECO:0000313" key="3">
    <source>
        <dbReference type="EMBL" id="TWW80048.1"/>
    </source>
</evidence>
<dbReference type="SUPFAM" id="SSF48371">
    <property type="entry name" value="ARM repeat"/>
    <property type="match status" value="1"/>
</dbReference>
<sequence length="307" mass="35525">MKLDSESGDAALEFLKLLLRRCQQEFLKDINDDEAFMSKQKELDAAQNQDEFQRLESELEAMKTKAHRRCLSLIRFVGELFKEEFIMHECIYKLLDDCVEESFECLCKLLPTCGKQLDTEEAKPRMDQYFSYIDYIIQEGEVSCRVKFLLKGLVELRLNNWVPQGPENGPRTIRKIHQEQVRKKGELIHVQRRGEGEAHRAAYDANSWRKAPEISWRRRSEYLHLTDVNEAAPQMSSDVGSLRHKQLEALDALQELTDTIEHSHNLMWIILDIRGWIVEAISLAYNIKGLPLPPGLKAHSTKGIATS</sequence>